<dbReference type="Proteomes" id="UP000605253">
    <property type="component" value="Unassembled WGS sequence"/>
</dbReference>
<dbReference type="AlphaFoldDB" id="A0A917CXE7"/>
<feature type="transmembrane region" description="Helical" evidence="1">
    <location>
        <begin position="6"/>
        <end position="24"/>
    </location>
</feature>
<evidence type="ECO:0008006" key="4">
    <source>
        <dbReference type="Google" id="ProtNLM"/>
    </source>
</evidence>
<dbReference type="GO" id="GO:0016020">
    <property type="term" value="C:membrane"/>
    <property type="evidence" value="ECO:0007669"/>
    <property type="project" value="TreeGrafter"/>
</dbReference>
<feature type="transmembrane region" description="Helical" evidence="1">
    <location>
        <begin position="104"/>
        <end position="128"/>
    </location>
</feature>
<accession>A0A917CXE7</accession>
<dbReference type="Pfam" id="PF06966">
    <property type="entry name" value="DUF1295"/>
    <property type="match status" value="1"/>
</dbReference>
<feature type="transmembrane region" description="Helical" evidence="1">
    <location>
        <begin position="36"/>
        <end position="55"/>
    </location>
</feature>
<reference evidence="2" key="1">
    <citation type="journal article" date="2014" name="Int. J. Syst. Evol. Microbiol.">
        <title>Complete genome sequence of Corynebacterium casei LMG S-19264T (=DSM 44701T), isolated from a smear-ripened cheese.</title>
        <authorList>
            <consortium name="US DOE Joint Genome Institute (JGI-PGF)"/>
            <person name="Walter F."/>
            <person name="Albersmeier A."/>
            <person name="Kalinowski J."/>
            <person name="Ruckert C."/>
        </authorList>
    </citation>
    <scope>NUCLEOTIDE SEQUENCE</scope>
    <source>
        <strain evidence="2">CGMCC 1.12181</strain>
    </source>
</reference>
<comment type="caution">
    <text evidence="2">The sequence shown here is derived from an EMBL/GenBank/DDBJ whole genome shotgun (WGS) entry which is preliminary data.</text>
</comment>
<dbReference type="EMBL" id="BMEO01000015">
    <property type="protein sequence ID" value="GGG01827.1"/>
    <property type="molecule type" value="Genomic_DNA"/>
</dbReference>
<dbReference type="PANTHER" id="PTHR32251:SF17">
    <property type="entry name" value="STEROID 5-ALPHA REDUCTASE C-TERMINAL DOMAIN-CONTAINING PROTEIN"/>
    <property type="match status" value="1"/>
</dbReference>
<evidence type="ECO:0000313" key="2">
    <source>
        <dbReference type="EMBL" id="GGG01827.1"/>
    </source>
</evidence>
<dbReference type="InterPro" id="IPR010721">
    <property type="entry name" value="UstE-like"/>
</dbReference>
<gene>
    <name evidence="2" type="ORF">GCM10011365_23760</name>
</gene>
<feature type="transmembrane region" description="Helical" evidence="1">
    <location>
        <begin position="134"/>
        <end position="155"/>
    </location>
</feature>
<evidence type="ECO:0000256" key="1">
    <source>
        <dbReference type="SAM" id="Phobius"/>
    </source>
</evidence>
<feature type="transmembrane region" description="Helical" evidence="1">
    <location>
        <begin position="185"/>
        <end position="201"/>
    </location>
</feature>
<keyword evidence="1" id="KW-0472">Membrane</keyword>
<protein>
    <recommendedName>
        <fullName evidence="4">Steroid 5-alpha reductase family enzyme</fullName>
    </recommendedName>
</protein>
<keyword evidence="3" id="KW-1185">Reference proteome</keyword>
<name>A0A917CXE7_9GAMM</name>
<dbReference type="Gene3D" id="1.20.120.1630">
    <property type="match status" value="1"/>
</dbReference>
<proteinExistence type="predicted"/>
<keyword evidence="1" id="KW-0812">Transmembrane</keyword>
<reference evidence="2" key="2">
    <citation type="submission" date="2020-09" db="EMBL/GenBank/DDBJ databases">
        <authorList>
            <person name="Sun Q."/>
            <person name="Zhou Y."/>
        </authorList>
    </citation>
    <scope>NUCLEOTIDE SEQUENCE</scope>
    <source>
        <strain evidence="2">CGMCC 1.12181</strain>
    </source>
</reference>
<keyword evidence="1" id="KW-1133">Transmembrane helix</keyword>
<sequence length="259" mass="30232">MSLNHPIILATAACVLLQLCAFIYQVKTKHADSVDMAWAWGIVVVAIIYQLTLTADISNHLMVLIFPVIWYGRLGWHLVARYDGQQEDSRYRHLRNHWSENTQVKFFVFFMFQAGLSILFSLPAYWLLTSGALAVWQMVAAVLIGGGAFIGESLADRQLHRFKKNHDSSEVCNVGLWRYSRHPNYFFEWLHWFVYPVLLWHSDYIWYAWGMVALMLLFLLKLTGIPFSEQQALKKRGLAYKRYQQKTNKFFIGPVNNDF</sequence>
<feature type="transmembrane region" description="Helical" evidence="1">
    <location>
        <begin position="207"/>
        <end position="227"/>
    </location>
</feature>
<organism evidence="2 3">
    <name type="scientific">Marinicella pacifica</name>
    <dbReference type="NCBI Taxonomy" id="1171543"/>
    <lineage>
        <taxon>Bacteria</taxon>
        <taxon>Pseudomonadati</taxon>
        <taxon>Pseudomonadota</taxon>
        <taxon>Gammaproteobacteria</taxon>
        <taxon>Lysobacterales</taxon>
        <taxon>Marinicellaceae</taxon>
        <taxon>Marinicella</taxon>
    </lineage>
</organism>
<dbReference type="PANTHER" id="PTHR32251">
    <property type="entry name" value="3-OXO-5-ALPHA-STEROID 4-DEHYDROGENASE"/>
    <property type="match status" value="1"/>
</dbReference>
<dbReference type="RefSeq" id="WP_188365979.1">
    <property type="nucleotide sequence ID" value="NZ_BAABJF010000028.1"/>
</dbReference>
<evidence type="ECO:0000313" key="3">
    <source>
        <dbReference type="Proteomes" id="UP000605253"/>
    </source>
</evidence>